<organism evidence="3 4">
    <name type="scientific">Pseudomonas asturiensis</name>
    <dbReference type="NCBI Taxonomy" id="1190415"/>
    <lineage>
        <taxon>Bacteria</taxon>
        <taxon>Pseudomonadati</taxon>
        <taxon>Pseudomonadota</taxon>
        <taxon>Gammaproteobacteria</taxon>
        <taxon>Pseudomonadales</taxon>
        <taxon>Pseudomonadaceae</taxon>
        <taxon>Pseudomonas</taxon>
    </lineage>
</organism>
<dbReference type="InterPro" id="IPR044000">
    <property type="entry name" value="Phage_tube_2"/>
</dbReference>
<dbReference type="Pfam" id="PF18906">
    <property type="entry name" value="Phage_tube_2"/>
    <property type="match status" value="1"/>
</dbReference>
<evidence type="ECO:0000313" key="3">
    <source>
        <dbReference type="EMBL" id="QHF03340.1"/>
    </source>
</evidence>
<accession>A0ABX6HCN9</accession>
<evidence type="ECO:0000259" key="2">
    <source>
        <dbReference type="SMART" id="SM00635"/>
    </source>
</evidence>
<dbReference type="SUPFAM" id="SSF49373">
    <property type="entry name" value="Invasin/intimin cell-adhesion fragments"/>
    <property type="match status" value="1"/>
</dbReference>
<dbReference type="SMART" id="SM00635">
    <property type="entry name" value="BID_2"/>
    <property type="match status" value="1"/>
</dbReference>
<dbReference type="Gene3D" id="2.60.40.1080">
    <property type="match status" value="1"/>
</dbReference>
<dbReference type="InterPro" id="IPR008964">
    <property type="entry name" value="Invasin/intimin_cell_adhesion"/>
</dbReference>
<dbReference type="EMBL" id="CP047265">
    <property type="protein sequence ID" value="QHF03340.1"/>
    <property type="molecule type" value="Genomic_DNA"/>
</dbReference>
<protein>
    <recommendedName>
        <fullName evidence="2">BIG2 domain-containing protein</fullName>
    </recommendedName>
</protein>
<dbReference type="Proteomes" id="UP000464644">
    <property type="component" value="Chromosome"/>
</dbReference>
<name>A0ABX6HCN9_9PSED</name>
<proteinExistence type="predicted"/>
<evidence type="ECO:0000313" key="4">
    <source>
        <dbReference type="Proteomes" id="UP000464644"/>
    </source>
</evidence>
<dbReference type="InterPro" id="IPR003343">
    <property type="entry name" value="Big_2"/>
</dbReference>
<sequence>MSSGAKVNSYLIPEVTPGVTPTTGSWDTLRLTGNTLSPTVNTQASDEITDSRVSQGSVATSTDIQGDLTAELSYGSFDKLFEAAFYGTWTGNVLTVGDTRRTFTVAKNFTDVSVFTLFKGMHVSTFAMDIPSDGKITATFTMMGLDYADGDTNTVTTITPPTVTPFMSNINVGTLLVDGASLEGVACVSAMTINLDNSLQTQRCLGNGKLGPGAHIATEAAITGSLTLAWSNRAWQLWKNQFTRAPIAVSFPITDSLGNTYTLNFPALEIDGDLPNGGKRDLIEVTLNYTVSKLAPTITRAPAAAVATVAVTPTTASVAAGATRQLTSAITPAGATQTVTWSSATPSVATVSSSGLVTAVSAGTSVITATSTADNTKTSSSTITVTA</sequence>
<gene>
    <name evidence="3" type="ORF">N015_13350</name>
</gene>
<dbReference type="Pfam" id="PF02368">
    <property type="entry name" value="Big_2"/>
    <property type="match status" value="1"/>
</dbReference>
<feature type="region of interest" description="Disordered" evidence="1">
    <location>
        <begin position="40"/>
        <end position="60"/>
    </location>
</feature>
<keyword evidence="4" id="KW-1185">Reference proteome</keyword>
<feature type="domain" description="BIG2" evidence="2">
    <location>
        <begin position="305"/>
        <end position="381"/>
    </location>
</feature>
<reference evidence="3 4" key="1">
    <citation type="journal article" date="2014" name="Genome Announc.">
        <title>Draft Genome Sequences of a Phylogenetically Diverse Suite of Pseudomonas syringae Strains from Multiple Source Populations.</title>
        <authorList>
            <person name="Baltrus D.A."/>
            <person name="Yourstone S."/>
            <person name="Lind A."/>
            <person name="Guilbaud C."/>
            <person name="Sands D.C."/>
            <person name="Jones C.D."/>
            <person name="Morris C.E."/>
            <person name="Dangl J.L."/>
        </authorList>
    </citation>
    <scope>NUCLEOTIDE SEQUENCE [LARGE SCALE GENOMIC DNA]</scope>
    <source>
        <strain evidence="3 4">CC1524</strain>
    </source>
</reference>
<evidence type="ECO:0000256" key="1">
    <source>
        <dbReference type="SAM" id="MobiDB-lite"/>
    </source>
</evidence>
<dbReference type="RefSeq" id="WP_024685104.1">
    <property type="nucleotide sequence ID" value="NZ_CP047265.1"/>
</dbReference>